<sequence>MLKSMKVSLAVFAAMFSLLSFSTVAAAEGKIAVVNIEKAIFETETAKSQMKKMQSIPEYKSGTDALKKLSGEATALEEKFKKDGATMSTAEKESLQNEFKGKLADIQYEENKLKKMGQEIYGKVLRAMEPKVREVMAVVVKEQKIGLLLDRQAAIHVDPAFDITTLVTQRLNEAN</sequence>
<dbReference type="InterPro" id="IPR005632">
    <property type="entry name" value="Chaperone_Skp"/>
</dbReference>
<dbReference type="Pfam" id="PF03938">
    <property type="entry name" value="OmpH"/>
    <property type="match status" value="1"/>
</dbReference>
<feature type="chain" id="PRO_5047042023" evidence="3">
    <location>
        <begin position="27"/>
        <end position="175"/>
    </location>
</feature>
<evidence type="ECO:0000256" key="3">
    <source>
        <dbReference type="SAM" id="SignalP"/>
    </source>
</evidence>
<dbReference type="InterPro" id="IPR024930">
    <property type="entry name" value="Skp_dom_sf"/>
</dbReference>
<dbReference type="SMART" id="SM00935">
    <property type="entry name" value="OmpH"/>
    <property type="match status" value="1"/>
</dbReference>
<accession>A0ABN8EE41</accession>
<gene>
    <name evidence="4" type="ORF">SIN8267_00798</name>
</gene>
<dbReference type="SUPFAM" id="SSF111384">
    <property type="entry name" value="OmpH-like"/>
    <property type="match status" value="1"/>
</dbReference>
<keyword evidence="2 3" id="KW-0732">Signal</keyword>
<evidence type="ECO:0000256" key="2">
    <source>
        <dbReference type="ARBA" id="ARBA00022729"/>
    </source>
</evidence>
<feature type="signal peptide" evidence="3">
    <location>
        <begin position="1"/>
        <end position="26"/>
    </location>
</feature>
<dbReference type="RefSeq" id="WP_237443382.1">
    <property type="nucleotide sequence ID" value="NZ_CAKLPX010000001.1"/>
</dbReference>
<organism evidence="4 5">
    <name type="scientific">Sinobacterium norvegicum</name>
    <dbReference type="NCBI Taxonomy" id="1641715"/>
    <lineage>
        <taxon>Bacteria</taxon>
        <taxon>Pseudomonadati</taxon>
        <taxon>Pseudomonadota</taxon>
        <taxon>Gammaproteobacteria</taxon>
        <taxon>Cellvibrionales</taxon>
        <taxon>Spongiibacteraceae</taxon>
        <taxon>Sinobacterium</taxon>
    </lineage>
</organism>
<comment type="caution">
    <text evidence="4">The sequence shown here is derived from an EMBL/GenBank/DDBJ whole genome shotgun (WGS) entry which is preliminary data.</text>
</comment>
<dbReference type="Proteomes" id="UP000838100">
    <property type="component" value="Unassembled WGS sequence"/>
</dbReference>
<evidence type="ECO:0000256" key="1">
    <source>
        <dbReference type="ARBA" id="ARBA00009091"/>
    </source>
</evidence>
<dbReference type="Gene3D" id="3.30.910.20">
    <property type="entry name" value="Skp domain"/>
    <property type="match status" value="1"/>
</dbReference>
<keyword evidence="5" id="KW-1185">Reference proteome</keyword>
<comment type="similarity">
    <text evidence="1">Belongs to the Skp family.</text>
</comment>
<reference evidence="4" key="1">
    <citation type="submission" date="2021-12" db="EMBL/GenBank/DDBJ databases">
        <authorList>
            <person name="Rodrigo-Torres L."/>
            <person name="Arahal R. D."/>
            <person name="Lucena T."/>
        </authorList>
    </citation>
    <scope>NUCLEOTIDE SEQUENCE</scope>
    <source>
        <strain evidence="4">CECT 8267</strain>
    </source>
</reference>
<proteinExistence type="inferred from homology"/>
<dbReference type="PANTHER" id="PTHR35089">
    <property type="entry name" value="CHAPERONE PROTEIN SKP"/>
    <property type="match status" value="1"/>
</dbReference>
<name>A0ABN8EE41_9GAMM</name>
<evidence type="ECO:0000313" key="4">
    <source>
        <dbReference type="EMBL" id="CAH0990704.1"/>
    </source>
</evidence>
<evidence type="ECO:0000313" key="5">
    <source>
        <dbReference type="Proteomes" id="UP000838100"/>
    </source>
</evidence>
<dbReference type="PANTHER" id="PTHR35089:SF1">
    <property type="entry name" value="CHAPERONE PROTEIN SKP"/>
    <property type="match status" value="1"/>
</dbReference>
<protein>
    <submittedName>
        <fullName evidence="4">Uncharacterized protein</fullName>
    </submittedName>
</protein>
<dbReference type="EMBL" id="CAKLPX010000001">
    <property type="protein sequence ID" value="CAH0990704.1"/>
    <property type="molecule type" value="Genomic_DNA"/>
</dbReference>